<reference evidence="2" key="1">
    <citation type="journal article" date="2011" name="Nat. Commun.">
        <title>Effector diversification within compartments of the Leptosphaeria maculans genome affected by Repeat-Induced Point mutations.</title>
        <authorList>
            <person name="Rouxel T."/>
            <person name="Grandaubert J."/>
            <person name="Hane J.K."/>
            <person name="Hoede C."/>
            <person name="van de Wouw A.P."/>
            <person name="Couloux A."/>
            <person name="Dominguez V."/>
            <person name="Anthouard V."/>
            <person name="Bally P."/>
            <person name="Bourras S."/>
            <person name="Cozijnsen A.J."/>
            <person name="Ciuffetti L.M."/>
            <person name="Degrave A."/>
            <person name="Dilmaghani A."/>
            <person name="Duret L."/>
            <person name="Fudal I."/>
            <person name="Goodwin S.B."/>
            <person name="Gout L."/>
            <person name="Glaser N."/>
            <person name="Linglin J."/>
            <person name="Kema G.H.J."/>
            <person name="Lapalu N."/>
            <person name="Lawrence C.B."/>
            <person name="May K."/>
            <person name="Meyer M."/>
            <person name="Ollivier B."/>
            <person name="Poulain J."/>
            <person name="Schoch C.L."/>
            <person name="Simon A."/>
            <person name="Spatafora J.W."/>
            <person name="Stachowiak A."/>
            <person name="Turgeon B.G."/>
            <person name="Tyler B.M."/>
            <person name="Vincent D."/>
            <person name="Weissenbach J."/>
            <person name="Amselem J."/>
            <person name="Quesneville H."/>
            <person name="Oliver R.P."/>
            <person name="Wincker P."/>
            <person name="Balesdent M.-H."/>
            <person name="Howlett B.J."/>
        </authorList>
    </citation>
    <scope>NUCLEOTIDE SEQUENCE [LARGE SCALE GENOMIC DNA]</scope>
    <source>
        <strain evidence="2">JN3 / isolate v23.1.3 / race Av1-4-5-6-7-8</strain>
    </source>
</reference>
<dbReference type="Proteomes" id="UP000002668">
    <property type="component" value="Genome"/>
</dbReference>
<dbReference type="InParanoid" id="E5A767"/>
<evidence type="ECO:0000313" key="2">
    <source>
        <dbReference type="Proteomes" id="UP000002668"/>
    </source>
</evidence>
<dbReference type="HOGENOM" id="CLU_2638512_0_0_1"/>
<dbReference type="EMBL" id="FP929136">
    <property type="protein sequence ID" value="CBX99462.1"/>
    <property type="molecule type" value="Genomic_DNA"/>
</dbReference>
<gene>
    <name evidence="1" type="ORF">LEMA_uP087010.1</name>
</gene>
<dbReference type="AlphaFoldDB" id="E5A767"/>
<protein>
    <submittedName>
        <fullName evidence="1">Uncharacterized protein</fullName>
    </submittedName>
</protein>
<organism evidence="1 2">
    <name type="scientific">Leptosphaeria maculans (strain JN3 / isolate v23.1.3 / race Av1-4-5-6-7-8)</name>
    <name type="common">Blackleg fungus</name>
    <name type="synonym">Phoma lingam</name>
    <dbReference type="NCBI Taxonomy" id="985895"/>
    <lineage>
        <taxon>Eukaryota</taxon>
        <taxon>Fungi</taxon>
        <taxon>Dikarya</taxon>
        <taxon>Ascomycota</taxon>
        <taxon>Pezizomycotina</taxon>
        <taxon>Dothideomycetes</taxon>
        <taxon>Pleosporomycetidae</taxon>
        <taxon>Pleosporales</taxon>
        <taxon>Pleosporineae</taxon>
        <taxon>Leptosphaeriaceae</taxon>
        <taxon>Plenodomus</taxon>
        <taxon>Plenodomus lingam/Leptosphaeria maculans species complex</taxon>
    </lineage>
</organism>
<evidence type="ECO:0000313" key="1">
    <source>
        <dbReference type="EMBL" id="CBX99462.1"/>
    </source>
</evidence>
<keyword evidence="2" id="KW-1185">Reference proteome</keyword>
<sequence length="77" mass="8503">MAKNIICATGLLSQQMTQMHESLMDTNIHITEPLVTHIWVLSQIIYGRPSCSTNASTTTALAGNHYAIDTYPHNFAL</sequence>
<accession>E5A767</accession>
<dbReference type="VEuPathDB" id="FungiDB:LEMA_uP087010.1"/>
<proteinExistence type="predicted"/>
<name>E5A767_LEPMJ</name>